<protein>
    <recommendedName>
        <fullName evidence="5">ditrans,polycis-polyprenyl diphosphate synthase [(2E,6E)-farnesyldiphosphate specific]</fullName>
        <ecNumber evidence="5">2.5.1.87</ecNumber>
    </recommendedName>
</protein>
<name>A0AAV1K0W7_9NEOP</name>
<dbReference type="EC" id="2.5.1.87" evidence="5"/>
<evidence type="ECO:0000256" key="12">
    <source>
        <dbReference type="ARBA" id="ARBA00047353"/>
    </source>
</evidence>
<evidence type="ECO:0000256" key="4">
    <source>
        <dbReference type="ARBA" id="ARBA00005432"/>
    </source>
</evidence>
<evidence type="ECO:0000256" key="6">
    <source>
        <dbReference type="ARBA" id="ARBA00022679"/>
    </source>
</evidence>
<keyword evidence="8" id="KW-0256">Endoplasmic reticulum</keyword>
<reference evidence="13 14" key="1">
    <citation type="submission" date="2023-11" db="EMBL/GenBank/DDBJ databases">
        <authorList>
            <person name="Okamura Y."/>
        </authorList>
    </citation>
    <scope>NUCLEOTIDE SEQUENCE [LARGE SCALE GENOMIC DNA]</scope>
</reference>
<evidence type="ECO:0000256" key="3">
    <source>
        <dbReference type="ARBA" id="ARBA00004922"/>
    </source>
</evidence>
<comment type="catalytic activity">
    <reaction evidence="12">
        <text>n isopentenyl diphosphate + (2E,6E)-farnesyl diphosphate = a di-trans,poly-cis-polyprenyl diphosphate + n diphosphate</text>
        <dbReference type="Rhea" id="RHEA:53008"/>
        <dbReference type="Rhea" id="RHEA-COMP:19494"/>
        <dbReference type="ChEBI" id="CHEBI:33019"/>
        <dbReference type="ChEBI" id="CHEBI:128769"/>
        <dbReference type="ChEBI" id="CHEBI:136960"/>
        <dbReference type="ChEBI" id="CHEBI:175763"/>
        <dbReference type="EC" id="2.5.1.87"/>
    </reaction>
</comment>
<evidence type="ECO:0000313" key="14">
    <source>
        <dbReference type="Proteomes" id="UP001497472"/>
    </source>
</evidence>
<dbReference type="InterPro" id="IPR036424">
    <property type="entry name" value="UPP_synth-like_sf"/>
</dbReference>
<keyword evidence="14" id="KW-1185">Reference proteome</keyword>
<evidence type="ECO:0000256" key="1">
    <source>
        <dbReference type="ARBA" id="ARBA00001946"/>
    </source>
</evidence>
<dbReference type="Proteomes" id="UP001497472">
    <property type="component" value="Unassembled WGS sequence"/>
</dbReference>
<organism evidence="13 14">
    <name type="scientific">Leptosia nina</name>
    <dbReference type="NCBI Taxonomy" id="320188"/>
    <lineage>
        <taxon>Eukaryota</taxon>
        <taxon>Metazoa</taxon>
        <taxon>Ecdysozoa</taxon>
        <taxon>Arthropoda</taxon>
        <taxon>Hexapoda</taxon>
        <taxon>Insecta</taxon>
        <taxon>Pterygota</taxon>
        <taxon>Neoptera</taxon>
        <taxon>Endopterygota</taxon>
        <taxon>Lepidoptera</taxon>
        <taxon>Glossata</taxon>
        <taxon>Ditrysia</taxon>
        <taxon>Papilionoidea</taxon>
        <taxon>Pieridae</taxon>
        <taxon>Pierinae</taxon>
        <taxon>Leptosia</taxon>
    </lineage>
</organism>
<dbReference type="GO" id="GO:0005789">
    <property type="term" value="C:endoplasmic reticulum membrane"/>
    <property type="evidence" value="ECO:0007669"/>
    <property type="project" value="UniProtKB-SubCell"/>
</dbReference>
<dbReference type="PANTHER" id="PTHR21528:SF0">
    <property type="entry name" value="DEHYDRODOLICHYL DIPHOSPHATE SYNTHASE COMPLEX SUBUNIT NUS1"/>
    <property type="match status" value="1"/>
</dbReference>
<keyword evidence="9" id="KW-0460">Magnesium</keyword>
<dbReference type="GO" id="GO:0045547">
    <property type="term" value="F:ditrans,polycis-polyprenyl diphosphate synthase [(2E,6E)-farnesyl diphosphate specific] activity"/>
    <property type="evidence" value="ECO:0007669"/>
    <property type="project" value="UniProtKB-EC"/>
</dbReference>
<keyword evidence="6" id="KW-0808">Transferase</keyword>
<keyword evidence="7" id="KW-0812">Transmembrane</keyword>
<dbReference type="PANTHER" id="PTHR21528">
    <property type="entry name" value="DEHYDRODOLICHYL DIPHOSPHATE SYNTHASE COMPLEX SUBUNIT NUS1"/>
    <property type="match status" value="1"/>
</dbReference>
<dbReference type="SUPFAM" id="SSF64005">
    <property type="entry name" value="Undecaprenyl diphosphate synthase"/>
    <property type="match status" value="1"/>
</dbReference>
<evidence type="ECO:0000256" key="11">
    <source>
        <dbReference type="ARBA" id="ARBA00023136"/>
    </source>
</evidence>
<dbReference type="InterPro" id="IPR038887">
    <property type="entry name" value="Nus1/NgBR"/>
</dbReference>
<sequence length="189" mass="21803">MCNSPQYDSIITEVVSVREHVSSITKELRHLVVLVDTDQHSLNELARMIIWSLVFGISHISFYDITGELQKKEDKLFFEVEKQKKGIPGCIKWSKMPNLNGYTNGIHANTIFVNILSYNDGRPKLTKCIQEISRNTMLCEKSLDEYTSQELDWTFKSKYPLIPDPNLVLYTGPLCCTYGLLPWHIRFGK</sequence>
<gene>
    <name evidence="13" type="ORF">LNINA_LOCUS14231</name>
</gene>
<keyword evidence="11" id="KW-0472">Membrane</keyword>
<comment type="cofactor">
    <cofactor evidence="1">
        <name>Mg(2+)</name>
        <dbReference type="ChEBI" id="CHEBI:18420"/>
    </cofactor>
</comment>
<evidence type="ECO:0000256" key="2">
    <source>
        <dbReference type="ARBA" id="ARBA00004586"/>
    </source>
</evidence>
<keyword evidence="10" id="KW-1133">Transmembrane helix</keyword>
<evidence type="ECO:0000256" key="8">
    <source>
        <dbReference type="ARBA" id="ARBA00022824"/>
    </source>
</evidence>
<evidence type="ECO:0000256" key="7">
    <source>
        <dbReference type="ARBA" id="ARBA00022692"/>
    </source>
</evidence>
<evidence type="ECO:0000313" key="13">
    <source>
        <dbReference type="EMBL" id="CAK1555412.1"/>
    </source>
</evidence>
<evidence type="ECO:0000256" key="9">
    <source>
        <dbReference type="ARBA" id="ARBA00022842"/>
    </source>
</evidence>
<evidence type="ECO:0000256" key="5">
    <source>
        <dbReference type="ARBA" id="ARBA00012596"/>
    </source>
</evidence>
<dbReference type="AlphaFoldDB" id="A0AAV1K0W7"/>
<evidence type="ECO:0000256" key="10">
    <source>
        <dbReference type="ARBA" id="ARBA00022989"/>
    </source>
</evidence>
<comment type="pathway">
    <text evidence="3">Protein modification; protein glycosylation.</text>
</comment>
<accession>A0AAV1K0W7</accession>
<comment type="caution">
    <text evidence="13">The sequence shown here is derived from an EMBL/GenBank/DDBJ whole genome shotgun (WGS) entry which is preliminary data.</text>
</comment>
<proteinExistence type="inferred from homology"/>
<comment type="similarity">
    <text evidence="4">Belongs to the UPP synthase family.</text>
</comment>
<comment type="subcellular location">
    <subcellularLocation>
        <location evidence="2">Endoplasmic reticulum membrane</location>
    </subcellularLocation>
</comment>
<dbReference type="GO" id="GO:1904423">
    <property type="term" value="C:dehydrodolichyl diphosphate synthase complex"/>
    <property type="evidence" value="ECO:0007669"/>
    <property type="project" value="InterPro"/>
</dbReference>
<dbReference type="EMBL" id="CAVLEF010000280">
    <property type="protein sequence ID" value="CAK1555412.1"/>
    <property type="molecule type" value="Genomic_DNA"/>
</dbReference>